<keyword evidence="1" id="KW-1133">Transmembrane helix</keyword>
<dbReference type="Proteomes" id="UP000230750">
    <property type="component" value="Unassembled WGS sequence"/>
</dbReference>
<protein>
    <submittedName>
        <fullName evidence="2">Uncharacterized protein</fullName>
    </submittedName>
</protein>
<reference evidence="2 3" key="1">
    <citation type="journal article" date="2017" name="PLoS Biol.">
        <title>The sea cucumber genome provides insights into morphological evolution and visceral regeneration.</title>
        <authorList>
            <person name="Zhang X."/>
            <person name="Sun L."/>
            <person name="Yuan J."/>
            <person name="Sun Y."/>
            <person name="Gao Y."/>
            <person name="Zhang L."/>
            <person name="Li S."/>
            <person name="Dai H."/>
            <person name="Hamel J.F."/>
            <person name="Liu C."/>
            <person name="Yu Y."/>
            <person name="Liu S."/>
            <person name="Lin W."/>
            <person name="Guo K."/>
            <person name="Jin S."/>
            <person name="Xu P."/>
            <person name="Storey K.B."/>
            <person name="Huan P."/>
            <person name="Zhang T."/>
            <person name="Zhou Y."/>
            <person name="Zhang J."/>
            <person name="Lin C."/>
            <person name="Li X."/>
            <person name="Xing L."/>
            <person name="Huo D."/>
            <person name="Sun M."/>
            <person name="Wang L."/>
            <person name="Mercier A."/>
            <person name="Li F."/>
            <person name="Yang H."/>
            <person name="Xiang J."/>
        </authorList>
    </citation>
    <scope>NUCLEOTIDE SEQUENCE [LARGE SCALE GENOMIC DNA]</scope>
    <source>
        <strain evidence="2">Shaxun</strain>
        <tissue evidence="2">Muscle</tissue>
    </source>
</reference>
<dbReference type="AlphaFoldDB" id="A0A2G8JYK2"/>
<name>A0A2G8JYK2_STIJA</name>
<dbReference type="EMBL" id="MRZV01001084">
    <property type="protein sequence ID" value="PIK40789.1"/>
    <property type="molecule type" value="Genomic_DNA"/>
</dbReference>
<feature type="transmembrane region" description="Helical" evidence="1">
    <location>
        <begin position="35"/>
        <end position="57"/>
    </location>
</feature>
<evidence type="ECO:0000313" key="2">
    <source>
        <dbReference type="EMBL" id="PIK40789.1"/>
    </source>
</evidence>
<proteinExistence type="predicted"/>
<feature type="non-terminal residue" evidence="2">
    <location>
        <position position="112"/>
    </location>
</feature>
<comment type="caution">
    <text evidence="2">The sequence shown here is derived from an EMBL/GenBank/DDBJ whole genome shotgun (WGS) entry which is preliminary data.</text>
</comment>
<evidence type="ECO:0000256" key="1">
    <source>
        <dbReference type="SAM" id="Phobius"/>
    </source>
</evidence>
<gene>
    <name evidence="2" type="ORF">BSL78_22369</name>
</gene>
<organism evidence="2 3">
    <name type="scientific">Stichopus japonicus</name>
    <name type="common">Sea cucumber</name>
    <dbReference type="NCBI Taxonomy" id="307972"/>
    <lineage>
        <taxon>Eukaryota</taxon>
        <taxon>Metazoa</taxon>
        <taxon>Echinodermata</taxon>
        <taxon>Eleutherozoa</taxon>
        <taxon>Echinozoa</taxon>
        <taxon>Holothuroidea</taxon>
        <taxon>Aspidochirotacea</taxon>
        <taxon>Aspidochirotida</taxon>
        <taxon>Stichopodidae</taxon>
        <taxon>Apostichopus</taxon>
    </lineage>
</organism>
<keyword evidence="3" id="KW-1185">Reference proteome</keyword>
<evidence type="ECO:0000313" key="3">
    <source>
        <dbReference type="Proteomes" id="UP000230750"/>
    </source>
</evidence>
<keyword evidence="1" id="KW-0812">Transmembrane</keyword>
<sequence length="112" mass="11846">SEYYPVDATTGEVSTAAPSVTPTVTTSLIEVWCQIIIGVAVFILVVLAVLVIAGILVKLVKWIRKGGCTGSPGVTGDTVFYEAVDSKVTTTFVREKNSTVPVQPSEESNQAE</sequence>
<feature type="non-terminal residue" evidence="2">
    <location>
        <position position="1"/>
    </location>
</feature>
<keyword evidence="1" id="KW-0472">Membrane</keyword>
<accession>A0A2G8JYK2</accession>